<dbReference type="InterPro" id="IPR019734">
    <property type="entry name" value="TPR_rpt"/>
</dbReference>
<feature type="chain" id="PRO_5046744103" evidence="5">
    <location>
        <begin position="24"/>
        <end position="523"/>
    </location>
</feature>
<dbReference type="InterPro" id="IPR051939">
    <property type="entry name" value="Glycosyltr_41/O-GlcNAc_trsf"/>
</dbReference>
<keyword evidence="2" id="KW-0328">Glycosyltransferase</keyword>
<evidence type="ECO:0000256" key="2">
    <source>
        <dbReference type="ARBA" id="ARBA00022676"/>
    </source>
</evidence>
<feature type="repeat" description="TPR" evidence="4">
    <location>
        <begin position="149"/>
        <end position="182"/>
    </location>
</feature>
<accession>A0ABT7BM36</accession>
<gene>
    <name evidence="6" type="ORF">PJF56_13220</name>
</gene>
<name>A0ABT7BM36_9CYAN</name>
<dbReference type="EMBL" id="JAQPOK010000095">
    <property type="protein sequence ID" value="MDJ1179827.1"/>
    <property type="molecule type" value="Genomic_DNA"/>
</dbReference>
<feature type="repeat" description="TPR" evidence="4">
    <location>
        <begin position="115"/>
        <end position="148"/>
    </location>
</feature>
<dbReference type="RefSeq" id="WP_283763131.1">
    <property type="nucleotide sequence ID" value="NZ_JAQPOK010000095.1"/>
</dbReference>
<evidence type="ECO:0000256" key="5">
    <source>
        <dbReference type="SAM" id="SignalP"/>
    </source>
</evidence>
<comment type="caution">
    <text evidence="6">The sequence shown here is derived from an EMBL/GenBank/DDBJ whole genome shotgun (WGS) entry which is preliminary data.</text>
</comment>
<keyword evidence="7" id="KW-1185">Reference proteome</keyword>
<keyword evidence="4" id="KW-0802">TPR repeat</keyword>
<protein>
    <submittedName>
        <fullName evidence="6">Tetratricopeptide repeat protein</fullName>
    </submittedName>
</protein>
<dbReference type="Pfam" id="PF13431">
    <property type="entry name" value="TPR_17"/>
    <property type="match status" value="1"/>
</dbReference>
<evidence type="ECO:0000256" key="3">
    <source>
        <dbReference type="ARBA" id="ARBA00022679"/>
    </source>
</evidence>
<feature type="repeat" description="TPR" evidence="4">
    <location>
        <begin position="47"/>
        <end position="80"/>
    </location>
</feature>
<keyword evidence="5" id="KW-0732">Signal</keyword>
<feature type="repeat" description="TPR" evidence="4">
    <location>
        <begin position="224"/>
        <end position="257"/>
    </location>
</feature>
<evidence type="ECO:0000313" key="7">
    <source>
        <dbReference type="Proteomes" id="UP001231370"/>
    </source>
</evidence>
<dbReference type="InterPro" id="IPR043504">
    <property type="entry name" value="Peptidase_S1_PA_chymotrypsin"/>
</dbReference>
<dbReference type="Gene3D" id="1.25.40.10">
    <property type="entry name" value="Tetratricopeptide repeat domain"/>
    <property type="match status" value="3"/>
</dbReference>
<feature type="signal peptide" evidence="5">
    <location>
        <begin position="1"/>
        <end position="23"/>
    </location>
</feature>
<dbReference type="Pfam" id="PF13414">
    <property type="entry name" value="TPR_11"/>
    <property type="match status" value="2"/>
</dbReference>
<dbReference type="SMART" id="SM00028">
    <property type="entry name" value="TPR"/>
    <property type="match status" value="6"/>
</dbReference>
<evidence type="ECO:0000256" key="4">
    <source>
        <dbReference type="PROSITE-ProRule" id="PRU00339"/>
    </source>
</evidence>
<dbReference type="Proteomes" id="UP001231370">
    <property type="component" value="Unassembled WGS sequence"/>
</dbReference>
<dbReference type="PROSITE" id="PS50005">
    <property type="entry name" value="TPR"/>
    <property type="match status" value="6"/>
</dbReference>
<feature type="repeat" description="TPR" evidence="4">
    <location>
        <begin position="81"/>
        <end position="114"/>
    </location>
</feature>
<dbReference type="Gene3D" id="2.40.10.10">
    <property type="entry name" value="Trypsin-like serine proteases"/>
    <property type="match status" value="2"/>
</dbReference>
<dbReference type="PANTHER" id="PTHR44835:SF1">
    <property type="entry name" value="PROTEIN O-GLCNAC TRANSFERASE"/>
    <property type="match status" value="1"/>
</dbReference>
<dbReference type="Pfam" id="PF13432">
    <property type="entry name" value="TPR_16"/>
    <property type="match status" value="1"/>
</dbReference>
<keyword evidence="3" id="KW-0808">Transferase</keyword>
<reference evidence="6 7" key="1">
    <citation type="submission" date="2023-01" db="EMBL/GenBank/DDBJ databases">
        <title>Novel diversity within Roseofilum (Cyanobacteria; Desertifilaceae) from marine benthic mats with descriptions of four novel species.</title>
        <authorList>
            <person name="Wang Y."/>
            <person name="Berthold D.E."/>
            <person name="Hu J."/>
            <person name="Lefler F.W."/>
            <person name="Laughinghouse H.D. IV."/>
        </authorList>
    </citation>
    <scope>NUCLEOTIDE SEQUENCE [LARGE SCALE GENOMIC DNA]</scope>
    <source>
        <strain evidence="6 7">BLCC-M91</strain>
    </source>
</reference>
<dbReference type="PANTHER" id="PTHR44835">
    <property type="entry name" value="UDP-N-ACETYLGLUCOSAMINE--PEPTIDE N-ACETYLGLUCOSAMINYLTRANSFERASE SPINDLY-RELATED"/>
    <property type="match status" value="1"/>
</dbReference>
<evidence type="ECO:0000256" key="1">
    <source>
        <dbReference type="ARBA" id="ARBA00004922"/>
    </source>
</evidence>
<dbReference type="SUPFAM" id="SSF50494">
    <property type="entry name" value="Trypsin-like serine proteases"/>
    <property type="match status" value="1"/>
</dbReference>
<comment type="pathway">
    <text evidence="1">Protein modification; protein glycosylation.</text>
</comment>
<proteinExistence type="predicted"/>
<feature type="repeat" description="TPR" evidence="4">
    <location>
        <begin position="183"/>
        <end position="216"/>
    </location>
</feature>
<dbReference type="InterPro" id="IPR009003">
    <property type="entry name" value="Peptidase_S1_PA"/>
</dbReference>
<sequence length="523" mass="58115">MFRKFWAFWLTLAVVVTPQATVAQTIEELWKQGSAAHSAGNYAQASLEELFRQAEEARRLGNYAQAETIWRRIIQLDPNNAPAYFGLGNRLRDQHRLDEAITAYRKAIQLDSQYDLAYVGLGNALREQGKFTDAVQAYKRAIELKPEEAGIYNNLGNVFYDQGNLREAEQSYRRALELDPEFALAHNNLGLVFYDQGKLREAEQSYGRALSLPDEKATPASTHTLAHNALGYTLQQQGNLQAAIAEYNKAIQLDPNYTTAQNNLREAERLLAQQRTPPPPSDLANVPSPDDEPLVYEMRSTVRIIIAESTAPGALGADSGTGWIFKREGETIWIMTNRHVLQPHGANRPSDTIEVEFFSTLGYNQRLRYPGTLVHITPPNDPLDLAVIKVEGIREDDKTIRPLKLHSGYIPRAQPVTIIGHPNNLADSWNVVTGNVTNVNLNSHRMTLDANLASGNSGGPILNAETKEVIGIVVSLTTSQDIQTDPNIATPDIPANAIATRGFGFGHPIDSVVEQLRRWRVIN</sequence>
<evidence type="ECO:0000313" key="6">
    <source>
        <dbReference type="EMBL" id="MDJ1179827.1"/>
    </source>
</evidence>
<dbReference type="Pfam" id="PF13365">
    <property type="entry name" value="Trypsin_2"/>
    <property type="match status" value="1"/>
</dbReference>
<organism evidence="6 7">
    <name type="scientific">Roseofilum halophilum BLCC-M91</name>
    <dbReference type="NCBI Taxonomy" id="3022259"/>
    <lineage>
        <taxon>Bacteria</taxon>
        <taxon>Bacillati</taxon>
        <taxon>Cyanobacteriota</taxon>
        <taxon>Cyanophyceae</taxon>
        <taxon>Desertifilales</taxon>
        <taxon>Desertifilaceae</taxon>
        <taxon>Roseofilum</taxon>
        <taxon>Roseofilum halophilum</taxon>
    </lineage>
</organism>
<dbReference type="InterPro" id="IPR011990">
    <property type="entry name" value="TPR-like_helical_dom_sf"/>
</dbReference>
<dbReference type="SUPFAM" id="SSF48452">
    <property type="entry name" value="TPR-like"/>
    <property type="match status" value="2"/>
</dbReference>
<dbReference type="PROSITE" id="PS50293">
    <property type="entry name" value="TPR_REGION"/>
    <property type="match status" value="3"/>
</dbReference>